<evidence type="ECO:0000313" key="2">
    <source>
        <dbReference type="EMBL" id="KUK87457.1"/>
    </source>
</evidence>
<comment type="caution">
    <text evidence="2">The sequence shown here is derived from an EMBL/GenBank/DDBJ whole genome shotgun (WGS) entry which is preliminary data.</text>
</comment>
<dbReference type="InterPro" id="IPR016152">
    <property type="entry name" value="PTrfase/Anion_transptr"/>
</dbReference>
<sequence length="151" mass="18008">MNESGTDKIEIVVKKLGDESLDDSFRKILKEKFFDERYIEQKIKNLFNDQFLLQPFLFDDSVFFKDEQKENNEIIVFIGFSEKGIILNDNDNVKFLFIILFSPDLKNKYLELLGYLKRLLSSKNFKQRILSSKDEMEIKETFVKELKDLEI</sequence>
<feature type="domain" description="PTS EIIA type-2" evidence="1">
    <location>
        <begin position="71"/>
        <end position="142"/>
    </location>
</feature>
<accession>A0A124G0H3</accession>
<dbReference type="EMBL" id="LGGX01000004">
    <property type="protein sequence ID" value="KUK87457.1"/>
    <property type="molecule type" value="Genomic_DNA"/>
</dbReference>
<evidence type="ECO:0000259" key="1">
    <source>
        <dbReference type="Pfam" id="PF00359"/>
    </source>
</evidence>
<dbReference type="AlphaFoldDB" id="A0A124G0H3"/>
<gene>
    <name evidence="2" type="ORF">XE03_0624</name>
</gene>
<protein>
    <recommendedName>
        <fullName evidence="1">PTS EIIA type-2 domain-containing protein</fullName>
    </recommendedName>
</protein>
<dbReference type="Pfam" id="PF00359">
    <property type="entry name" value="PTS_EIIA_2"/>
    <property type="match status" value="1"/>
</dbReference>
<dbReference type="Proteomes" id="UP000053467">
    <property type="component" value="Unassembled WGS sequence"/>
</dbReference>
<dbReference type="InterPro" id="IPR002178">
    <property type="entry name" value="PTS_EIIA_type-2_dom"/>
</dbReference>
<dbReference type="Gene3D" id="3.40.930.10">
    <property type="entry name" value="Mannitol-specific EII, Chain A"/>
    <property type="match status" value="1"/>
</dbReference>
<evidence type="ECO:0000313" key="3">
    <source>
        <dbReference type="Proteomes" id="UP000053467"/>
    </source>
</evidence>
<organism evidence="2 3">
    <name type="scientific">candidate division TA06 bacterium 34_109</name>
    <dbReference type="NCBI Taxonomy" id="1635277"/>
    <lineage>
        <taxon>Bacteria</taxon>
        <taxon>Bacteria division TA06</taxon>
    </lineage>
</organism>
<name>A0A124G0H3_UNCT6</name>
<proteinExistence type="predicted"/>
<dbReference type="SUPFAM" id="SSF55804">
    <property type="entry name" value="Phoshotransferase/anion transport protein"/>
    <property type="match status" value="1"/>
</dbReference>
<reference evidence="3" key="1">
    <citation type="journal article" date="2015" name="MBio">
        <title>Genome-Resolved Metagenomic Analysis Reveals Roles for Candidate Phyla and Other Microbial Community Members in Biogeochemical Transformations in Oil Reservoirs.</title>
        <authorList>
            <person name="Hu P."/>
            <person name="Tom L."/>
            <person name="Singh A."/>
            <person name="Thomas B.C."/>
            <person name="Baker B.J."/>
            <person name="Piceno Y.M."/>
            <person name="Andersen G.L."/>
            <person name="Banfield J.F."/>
        </authorList>
    </citation>
    <scope>NUCLEOTIDE SEQUENCE [LARGE SCALE GENOMIC DNA]</scope>
</reference>